<evidence type="ECO:0000256" key="3">
    <source>
        <dbReference type="ARBA" id="ARBA00007106"/>
    </source>
</evidence>
<dbReference type="SUPFAM" id="SSF117856">
    <property type="entry name" value="AF0104/ALDC/Ptd012-like"/>
    <property type="match status" value="1"/>
</dbReference>
<evidence type="ECO:0000256" key="6">
    <source>
        <dbReference type="ARBA" id="ARBA00022793"/>
    </source>
</evidence>
<evidence type="ECO:0000256" key="7">
    <source>
        <dbReference type="ARBA" id="ARBA00023061"/>
    </source>
</evidence>
<dbReference type="InterPro" id="IPR005128">
    <property type="entry name" value="Acetolactate_a_deCO2ase"/>
</dbReference>
<evidence type="ECO:0000256" key="9">
    <source>
        <dbReference type="SAM" id="MobiDB-lite"/>
    </source>
</evidence>
<evidence type="ECO:0000256" key="2">
    <source>
        <dbReference type="ARBA" id="ARBA00005170"/>
    </source>
</evidence>
<dbReference type="EC" id="4.1.1.5" evidence="4"/>
<sequence>MSFLNLQSVLASQTIQKRTPQKGKRLLEWKPTSSPSSHSSNAVWEGVGSSDLTISNTSDKGDHGLGKFQHLDGEMVMVDSQVYQFRSNGSVSQKGDEDIIAFSQAVFFKPNSHLQFDSLNRRVVLDYLDTSHPGSHNLFRAVKIKGMFQNIKLHVAPKQQH</sequence>
<evidence type="ECO:0000313" key="10">
    <source>
        <dbReference type="EMBL" id="RKK22174.1"/>
    </source>
</evidence>
<evidence type="ECO:0000313" key="11">
    <source>
        <dbReference type="Proteomes" id="UP000270866"/>
    </source>
</evidence>
<dbReference type="UniPathway" id="UPA00626">
    <property type="reaction ID" value="UER00678"/>
</dbReference>
<dbReference type="PANTHER" id="PTHR35524">
    <property type="entry name" value="ALPHA-ACETOLACTATE DECARBOXYLASE"/>
    <property type="match status" value="1"/>
</dbReference>
<evidence type="ECO:0000256" key="5">
    <source>
        <dbReference type="ARBA" id="ARBA00020164"/>
    </source>
</evidence>
<reference evidence="10 11" key="1">
    <citation type="journal article" date="2018" name="Sci. Rep.">
        <title>Characterisation of pathogen-specific regions and novel effector candidates in Fusarium oxysporum f. sp. cepae.</title>
        <authorList>
            <person name="Armitage A.D."/>
            <person name="Taylor A."/>
            <person name="Sobczyk M.K."/>
            <person name="Baxter L."/>
            <person name="Greenfield B.P."/>
            <person name="Bates H.J."/>
            <person name="Wilson F."/>
            <person name="Jackson A.C."/>
            <person name="Ott S."/>
            <person name="Harrison R.J."/>
            <person name="Clarkson J.P."/>
        </authorList>
    </citation>
    <scope>NUCLEOTIDE SEQUENCE [LARGE SCALE GENOMIC DNA]</scope>
    <source>
        <strain evidence="10 11">FoC_Fus2</strain>
    </source>
</reference>
<evidence type="ECO:0000256" key="1">
    <source>
        <dbReference type="ARBA" id="ARBA00001784"/>
    </source>
</evidence>
<name>A0A3L6NSS0_FUSOX</name>
<dbReference type="PANTHER" id="PTHR35524:SF1">
    <property type="entry name" value="ALPHA-ACETOLACTATE DECARBOXYLASE"/>
    <property type="match status" value="1"/>
</dbReference>
<keyword evidence="8" id="KW-0456">Lyase</keyword>
<proteinExistence type="inferred from homology"/>
<comment type="similarity">
    <text evidence="3">Belongs to the alpha-acetolactate decarboxylase family.</text>
</comment>
<evidence type="ECO:0000256" key="4">
    <source>
        <dbReference type="ARBA" id="ARBA00013204"/>
    </source>
</evidence>
<dbReference type="GO" id="GO:0047605">
    <property type="term" value="F:acetolactate decarboxylase activity"/>
    <property type="evidence" value="ECO:0007669"/>
    <property type="project" value="UniProtKB-EC"/>
</dbReference>
<dbReference type="AlphaFoldDB" id="A0A3L6NSS0"/>
<organism evidence="10 11">
    <name type="scientific">Fusarium oxysporum f. sp. cepae</name>
    <dbReference type="NCBI Taxonomy" id="396571"/>
    <lineage>
        <taxon>Eukaryota</taxon>
        <taxon>Fungi</taxon>
        <taxon>Dikarya</taxon>
        <taxon>Ascomycota</taxon>
        <taxon>Pezizomycotina</taxon>
        <taxon>Sordariomycetes</taxon>
        <taxon>Hypocreomycetidae</taxon>
        <taxon>Hypocreales</taxon>
        <taxon>Nectriaceae</taxon>
        <taxon>Fusarium</taxon>
        <taxon>Fusarium oxysporum species complex</taxon>
    </lineage>
</organism>
<comment type="pathway">
    <text evidence="2">Polyol metabolism; (R,R)-butane-2,3-diol biosynthesis; (R,R)-butane-2,3-diol from pyruvate: step 2/3.</text>
</comment>
<evidence type="ECO:0000256" key="8">
    <source>
        <dbReference type="ARBA" id="ARBA00023239"/>
    </source>
</evidence>
<feature type="region of interest" description="Disordered" evidence="9">
    <location>
        <begin position="14"/>
        <end position="43"/>
    </location>
</feature>
<dbReference type="EMBL" id="MRCU01000003">
    <property type="protein sequence ID" value="RKK22174.1"/>
    <property type="molecule type" value="Genomic_DNA"/>
</dbReference>
<gene>
    <name evidence="10" type="ORF">BFJ65_g4784</name>
</gene>
<comment type="catalytic activity">
    <reaction evidence="1">
        <text>(2S)-2-acetolactate + H(+) = (R)-acetoin + CO2</text>
        <dbReference type="Rhea" id="RHEA:21580"/>
        <dbReference type="ChEBI" id="CHEBI:15378"/>
        <dbReference type="ChEBI" id="CHEBI:15686"/>
        <dbReference type="ChEBI" id="CHEBI:16526"/>
        <dbReference type="ChEBI" id="CHEBI:58476"/>
        <dbReference type="EC" id="4.1.1.5"/>
    </reaction>
</comment>
<dbReference type="Pfam" id="PF03306">
    <property type="entry name" value="AAL_decarboxy"/>
    <property type="match status" value="1"/>
</dbReference>
<dbReference type="GO" id="GO:0045151">
    <property type="term" value="P:acetoin biosynthetic process"/>
    <property type="evidence" value="ECO:0007669"/>
    <property type="project" value="UniProtKB-KW"/>
</dbReference>
<keyword evidence="6" id="KW-0210">Decarboxylase</keyword>
<accession>A0A3L6NSS0</accession>
<keyword evidence="7" id="KW-0005">Acetoin biosynthesis</keyword>
<dbReference type="Gene3D" id="3.30.1330.80">
    <property type="entry name" value="Hypothetical protein, similar to alpha- acetolactate decarboxylase, domain 2"/>
    <property type="match status" value="1"/>
</dbReference>
<dbReference type="Proteomes" id="UP000270866">
    <property type="component" value="Chromosome 5"/>
</dbReference>
<protein>
    <recommendedName>
        <fullName evidence="5">Alpha-acetolactate decarboxylase</fullName>
        <ecNumber evidence="4">4.1.1.5</ecNumber>
    </recommendedName>
</protein>
<comment type="caution">
    <text evidence="10">The sequence shown here is derived from an EMBL/GenBank/DDBJ whole genome shotgun (WGS) entry which is preliminary data.</text>
</comment>